<feature type="domain" description="IraD/Gp25-like" evidence="1">
    <location>
        <begin position="44"/>
        <end position="131"/>
    </location>
</feature>
<reference evidence="2" key="1">
    <citation type="submission" date="2023-07" db="EMBL/GenBank/DDBJ databases">
        <title>In vitro acaricidal activity of Serratia ureilytica strains isolated from Mimosa pudica nodules againts the dust mite Tyrophagus putrescentiae.</title>
        <authorList>
            <person name="Wong-Villareal A."/>
            <person name="Cerqueda-Garcia D."/>
        </authorList>
    </citation>
    <scope>NUCLEOTIDE SEQUENCE</scope>
    <source>
        <strain evidence="2">UTS2</strain>
    </source>
</reference>
<dbReference type="Pfam" id="PF04965">
    <property type="entry name" value="GPW_gp25"/>
    <property type="match status" value="1"/>
</dbReference>
<evidence type="ECO:0000313" key="3">
    <source>
        <dbReference type="Proteomes" id="UP001177872"/>
    </source>
</evidence>
<evidence type="ECO:0000313" key="2">
    <source>
        <dbReference type="EMBL" id="MDQ1863858.1"/>
    </source>
</evidence>
<name>A0ABU0VRL8_9GAMM</name>
<protein>
    <submittedName>
        <fullName evidence="2">GPW/gp25 family protein</fullName>
    </submittedName>
</protein>
<organism evidence="2 3">
    <name type="scientific">Serratia ureilytica</name>
    <dbReference type="NCBI Taxonomy" id="300181"/>
    <lineage>
        <taxon>Bacteria</taxon>
        <taxon>Pseudomonadati</taxon>
        <taxon>Pseudomonadota</taxon>
        <taxon>Gammaproteobacteria</taxon>
        <taxon>Enterobacterales</taxon>
        <taxon>Yersiniaceae</taxon>
        <taxon>Serratia</taxon>
    </lineage>
</organism>
<keyword evidence="3" id="KW-1185">Reference proteome</keyword>
<proteinExistence type="predicted"/>
<accession>A0ABU0VRL8</accession>
<sequence length="156" mass="16804">MNDQDNELTPLYGTGWGFPMAFDLKPSSEHSGSRSPSSLVMSNGAANVAQSLALLFQTQPGERMMRPEFGCDLHSSVFANLSEGTLANLQHKIAESVARNEPRADGVTVDVKVDPTQKGMLRICVYYQLMGRAQQVTGRLNLLDGASDGGSAWATL</sequence>
<dbReference type="EMBL" id="JAVCZN010000014">
    <property type="protein sequence ID" value="MDQ1863858.1"/>
    <property type="molecule type" value="Genomic_DNA"/>
</dbReference>
<comment type="caution">
    <text evidence="2">The sequence shown here is derived from an EMBL/GenBank/DDBJ whole genome shotgun (WGS) entry which is preliminary data.</text>
</comment>
<dbReference type="Gene3D" id="3.10.450.40">
    <property type="match status" value="1"/>
</dbReference>
<dbReference type="RefSeq" id="WP_262943288.1">
    <property type="nucleotide sequence ID" value="NZ_JAIQCT010000047.1"/>
</dbReference>
<gene>
    <name evidence="2" type="ORF">Q6237_23020</name>
</gene>
<dbReference type="InterPro" id="IPR007048">
    <property type="entry name" value="IraD/Gp25-like"/>
</dbReference>
<evidence type="ECO:0000259" key="1">
    <source>
        <dbReference type="Pfam" id="PF04965"/>
    </source>
</evidence>
<dbReference type="Proteomes" id="UP001177872">
    <property type="component" value="Unassembled WGS sequence"/>
</dbReference>
<dbReference type="SUPFAM" id="SSF160719">
    <property type="entry name" value="gpW/gp25-like"/>
    <property type="match status" value="1"/>
</dbReference>